<dbReference type="Gene3D" id="2.30.29.30">
    <property type="entry name" value="Pleckstrin-homology domain (PH domain)/Phosphotyrosine-binding domain (PTB)"/>
    <property type="match status" value="1"/>
</dbReference>
<evidence type="ECO:0000256" key="3">
    <source>
        <dbReference type="SAM" id="MobiDB-lite"/>
    </source>
</evidence>
<feature type="compositionally biased region" description="Polar residues" evidence="3">
    <location>
        <begin position="476"/>
        <end position="486"/>
    </location>
</feature>
<reference evidence="8" key="1">
    <citation type="submission" date="2025-08" db="UniProtKB">
        <authorList>
            <consortium name="Ensembl"/>
        </authorList>
    </citation>
    <scope>IDENTIFICATION</scope>
</reference>
<dbReference type="SUPFAM" id="SSF50156">
    <property type="entry name" value="PDZ domain-like"/>
    <property type="match status" value="1"/>
</dbReference>
<feature type="region of interest" description="Disordered" evidence="3">
    <location>
        <begin position="427"/>
        <end position="510"/>
    </location>
</feature>
<dbReference type="PROSITE" id="PS50106">
    <property type="entry name" value="PDZ"/>
    <property type="match status" value="1"/>
</dbReference>
<sequence>MALVMEPVSRWSTSQVVDWMKGLDDCLQQYIKNFEQEKVGGEQLLRITHQELEDLGVSRIGHQELILEAVDLLCALNYGLETENLKTLTHKLNASAKNLQNFITGRRRGGHYDGRATRKLPNDFLTSVVDLIAAAKSLLAWLDRLDGTVYETENKILLVCKTLSGVCDHIISLSSDPMVSQAAHLEVVQLDNIRSTEGLGMYIKSTYDGLHVITGTTEGSLADRCKKIHAGDEVIQVNHQTVVGWQLKNLVNSLRSNPAGVTLTLKKRPQSTLTSAPALLKNMRWKPLALQKFGRIKKKNKNVRRISCRDLGQGDCEGWLWKKKDAKSYFSQKWKKYWVVLKDACLYWYTNEEDEKAEGFVSLPEFNIDQANECRKKFAFKACHPKIKSFYFAADNMDDMNRWLSRLNMAATAHSEQKRIRQDHDYWSESDHEDADHMSSTPKQDSPPPPYDTYPHSTSVSLASPFQESQHIRPPSTETIQSRSPLSETQGGSVSSASSPGRKSASQRRSWQDLIETPLTSSGLHFLQTLPLEDSVFVDPSRAVPVELRRQSTLPAQHGLPPEHYIPPITPTQPSQNPIAALGRGEGLEGCGVGSKHRSFTLPRDSGLHAILAASSAAEHADAHHYHLGRAHARDTGQESENS</sequence>
<comment type="similarity">
    <text evidence="1">Belongs to the CNKSR family.</text>
</comment>
<dbReference type="CDD" id="cd01260">
    <property type="entry name" value="PH_CNK_mammalian-like"/>
    <property type="match status" value="1"/>
</dbReference>
<evidence type="ECO:0000313" key="9">
    <source>
        <dbReference type="Proteomes" id="UP000472262"/>
    </source>
</evidence>
<dbReference type="InterPro" id="IPR013761">
    <property type="entry name" value="SAM/pointed_sf"/>
</dbReference>
<feature type="compositionally biased region" description="Low complexity" evidence="3">
    <location>
        <begin position="487"/>
        <end position="504"/>
    </location>
</feature>
<evidence type="ECO:0000313" key="8">
    <source>
        <dbReference type="Ensembl" id="ENSSGRP00000104334.1"/>
    </source>
</evidence>
<dbReference type="InterPro" id="IPR017874">
    <property type="entry name" value="CRIC_domain"/>
</dbReference>
<feature type="compositionally biased region" description="Polar residues" evidence="3">
    <location>
        <begin position="455"/>
        <end position="469"/>
    </location>
</feature>
<dbReference type="Ensembl" id="ENSSGRT00000110914.1">
    <property type="protein sequence ID" value="ENSSGRP00000104334.1"/>
    <property type="gene ID" value="ENSSGRG00000051703.1"/>
</dbReference>
<dbReference type="SUPFAM" id="SSF50729">
    <property type="entry name" value="PH domain-like"/>
    <property type="match status" value="1"/>
</dbReference>
<dbReference type="InterPro" id="IPR001849">
    <property type="entry name" value="PH_domain"/>
</dbReference>
<dbReference type="PROSITE" id="PS50105">
    <property type="entry name" value="SAM_DOMAIN"/>
    <property type="match status" value="1"/>
</dbReference>
<dbReference type="Pfam" id="PF10534">
    <property type="entry name" value="CRIC_ras_sig"/>
    <property type="match status" value="1"/>
</dbReference>
<evidence type="ECO:0000256" key="1">
    <source>
        <dbReference type="ARBA" id="ARBA00009498"/>
    </source>
</evidence>
<organism evidence="8 9">
    <name type="scientific">Sinocyclocheilus grahami</name>
    <name type="common">Dianchi golden-line fish</name>
    <name type="synonym">Barbus grahami</name>
    <dbReference type="NCBI Taxonomy" id="75366"/>
    <lineage>
        <taxon>Eukaryota</taxon>
        <taxon>Metazoa</taxon>
        <taxon>Chordata</taxon>
        <taxon>Craniata</taxon>
        <taxon>Vertebrata</taxon>
        <taxon>Euteleostomi</taxon>
        <taxon>Actinopterygii</taxon>
        <taxon>Neopterygii</taxon>
        <taxon>Teleostei</taxon>
        <taxon>Ostariophysi</taxon>
        <taxon>Cypriniformes</taxon>
        <taxon>Cyprinidae</taxon>
        <taxon>Cyprininae</taxon>
        <taxon>Sinocyclocheilus</taxon>
    </lineage>
</organism>
<feature type="compositionally biased region" description="Basic and acidic residues" evidence="3">
    <location>
        <begin position="427"/>
        <end position="437"/>
    </location>
</feature>
<protein>
    <submittedName>
        <fullName evidence="8">Connector enhancer of kinase suppressor of Ras 2</fullName>
    </submittedName>
</protein>
<dbReference type="FunFam" id="1.10.150.50:FF:000019">
    <property type="entry name" value="Connector enhancer of kinase suppressor of Ras 2"/>
    <property type="match status" value="1"/>
</dbReference>
<keyword evidence="9" id="KW-1185">Reference proteome</keyword>
<dbReference type="InterPro" id="IPR001478">
    <property type="entry name" value="PDZ"/>
</dbReference>
<gene>
    <name evidence="8" type="primary">cnksr2b</name>
</gene>
<dbReference type="Pfam" id="PF00536">
    <property type="entry name" value="SAM_1"/>
    <property type="match status" value="1"/>
</dbReference>
<dbReference type="Proteomes" id="UP000472262">
    <property type="component" value="Unassembled WGS sequence"/>
</dbReference>
<reference evidence="8" key="2">
    <citation type="submission" date="2025-09" db="UniProtKB">
        <authorList>
            <consortium name="Ensembl"/>
        </authorList>
    </citation>
    <scope>IDENTIFICATION</scope>
</reference>
<dbReference type="PANTHER" id="PTHR12844">
    <property type="entry name" value="CONNECTOR ENCHANCER OF KINASE SUPPRESSOR OF RAS"/>
    <property type="match status" value="1"/>
</dbReference>
<dbReference type="SUPFAM" id="SSF47769">
    <property type="entry name" value="SAM/Pointed domain"/>
    <property type="match status" value="1"/>
</dbReference>
<accession>A0A672SRA1</accession>
<evidence type="ECO:0000259" key="4">
    <source>
        <dbReference type="PROSITE" id="PS50003"/>
    </source>
</evidence>
<dbReference type="PANTHER" id="PTHR12844:SF21">
    <property type="entry name" value="CONNECTOR ENHANCER OF KINASE SUPPRESSOR OF RAS 2"/>
    <property type="match status" value="1"/>
</dbReference>
<evidence type="ECO:0000259" key="7">
    <source>
        <dbReference type="PROSITE" id="PS51290"/>
    </source>
</evidence>
<feature type="domain" description="CRIC" evidence="7">
    <location>
        <begin position="84"/>
        <end position="181"/>
    </location>
</feature>
<dbReference type="SMART" id="SM00228">
    <property type="entry name" value="PDZ"/>
    <property type="match status" value="1"/>
</dbReference>
<evidence type="ECO:0000259" key="5">
    <source>
        <dbReference type="PROSITE" id="PS50105"/>
    </source>
</evidence>
<name>A0A672SRA1_SINGR</name>
<dbReference type="PROSITE" id="PS50003">
    <property type="entry name" value="PH_DOMAIN"/>
    <property type="match status" value="1"/>
</dbReference>
<dbReference type="InterPro" id="IPR011993">
    <property type="entry name" value="PH-like_dom_sf"/>
</dbReference>
<dbReference type="FunFam" id="2.30.29.30:FF:000092">
    <property type="entry name" value="Connector enhancer of kinase suppressor of Ras 2"/>
    <property type="match status" value="1"/>
</dbReference>
<keyword evidence="2" id="KW-0597">Phosphoprotein</keyword>
<dbReference type="FunFam" id="2.30.42.10:FF:000060">
    <property type="entry name" value="Connector enhancer of kinase suppressor of Ras 2"/>
    <property type="match status" value="1"/>
</dbReference>
<dbReference type="CDD" id="cd06748">
    <property type="entry name" value="PDZ_CNK1_2_3-like"/>
    <property type="match status" value="1"/>
</dbReference>
<dbReference type="Gene3D" id="2.30.42.10">
    <property type="match status" value="1"/>
</dbReference>
<feature type="domain" description="SAM" evidence="5">
    <location>
        <begin position="11"/>
        <end position="76"/>
    </location>
</feature>
<proteinExistence type="inferred from homology"/>
<feature type="domain" description="PH" evidence="4">
    <location>
        <begin position="313"/>
        <end position="412"/>
    </location>
</feature>
<dbReference type="Gene3D" id="1.10.150.50">
    <property type="entry name" value="Transcription Factor, Ets-1"/>
    <property type="match status" value="1"/>
</dbReference>
<dbReference type="AlphaFoldDB" id="A0A672SRA1"/>
<dbReference type="InterPro" id="IPR051566">
    <property type="entry name" value="CNKSR"/>
</dbReference>
<dbReference type="PROSITE" id="PS51290">
    <property type="entry name" value="CRIC"/>
    <property type="match status" value="1"/>
</dbReference>
<dbReference type="InterPro" id="IPR036034">
    <property type="entry name" value="PDZ_sf"/>
</dbReference>
<dbReference type="CDD" id="cd09511">
    <property type="entry name" value="SAM_CNK1_2_3-suppressor"/>
    <property type="match status" value="1"/>
</dbReference>
<dbReference type="InterPro" id="IPR049628">
    <property type="entry name" value="CNK1-3_SAM"/>
</dbReference>
<dbReference type="Pfam" id="PF00595">
    <property type="entry name" value="PDZ"/>
    <property type="match status" value="1"/>
</dbReference>
<dbReference type="SMART" id="SM00233">
    <property type="entry name" value="PH"/>
    <property type="match status" value="1"/>
</dbReference>
<evidence type="ECO:0000256" key="2">
    <source>
        <dbReference type="ARBA" id="ARBA00022553"/>
    </source>
</evidence>
<dbReference type="Pfam" id="PF00169">
    <property type="entry name" value="PH"/>
    <property type="match status" value="1"/>
</dbReference>
<evidence type="ECO:0000259" key="6">
    <source>
        <dbReference type="PROSITE" id="PS50106"/>
    </source>
</evidence>
<dbReference type="InterPro" id="IPR001660">
    <property type="entry name" value="SAM"/>
</dbReference>
<dbReference type="SMART" id="SM00454">
    <property type="entry name" value="SAM"/>
    <property type="match status" value="1"/>
</dbReference>
<feature type="domain" description="PDZ" evidence="6">
    <location>
        <begin position="187"/>
        <end position="269"/>
    </location>
</feature>